<evidence type="ECO:0000313" key="3">
    <source>
        <dbReference type="Proteomes" id="UP000017820"/>
    </source>
</evidence>
<sequence>MIALLSFTLIGFALFAHSKYWPFGKVEGLARLFNVISAKQILLSSILALSVLYYFQMGLIAAVFLVLFAVSIGLPLVVMMGHHRGTAPVLILLTLAAVGGVL</sequence>
<evidence type="ECO:0000256" key="1">
    <source>
        <dbReference type="SAM" id="Phobius"/>
    </source>
</evidence>
<name>V4HVI9_PSEL2</name>
<gene>
    <name evidence="2" type="ORF">PL2TA16_05174</name>
</gene>
<keyword evidence="1" id="KW-0472">Membrane</keyword>
<protein>
    <submittedName>
        <fullName evidence="2">Uncharacterized protein</fullName>
    </submittedName>
</protein>
<dbReference type="AlphaFoldDB" id="V4HVI9"/>
<dbReference type="EMBL" id="AUSV01000089">
    <property type="protein sequence ID" value="ESP91969.1"/>
    <property type="molecule type" value="Genomic_DNA"/>
</dbReference>
<evidence type="ECO:0000313" key="2">
    <source>
        <dbReference type="EMBL" id="ESP91969.1"/>
    </source>
</evidence>
<feature type="transmembrane region" description="Helical" evidence="1">
    <location>
        <begin position="59"/>
        <end position="79"/>
    </location>
</feature>
<keyword evidence="1" id="KW-0812">Transmembrane</keyword>
<dbReference type="Proteomes" id="UP000017820">
    <property type="component" value="Unassembled WGS sequence"/>
</dbReference>
<dbReference type="RefSeq" id="WP_023400631.1">
    <property type="nucleotide sequence ID" value="NZ_AUSV01000089.1"/>
</dbReference>
<comment type="caution">
    <text evidence="2">The sequence shown here is derived from an EMBL/GenBank/DDBJ whole genome shotgun (WGS) entry which is preliminary data.</text>
</comment>
<organism evidence="2 3">
    <name type="scientific">Pseudoalteromonas luteoviolacea (strain 2ta16)</name>
    <dbReference type="NCBI Taxonomy" id="1353533"/>
    <lineage>
        <taxon>Bacteria</taxon>
        <taxon>Pseudomonadati</taxon>
        <taxon>Pseudomonadota</taxon>
        <taxon>Gammaproteobacteria</taxon>
        <taxon>Alteromonadales</taxon>
        <taxon>Pseudoalteromonadaceae</taxon>
        <taxon>Pseudoalteromonas</taxon>
    </lineage>
</organism>
<reference evidence="3" key="1">
    <citation type="journal article" date="2014" name="Nat. Chem. Biol.">
        <title>Biosynthesis of polybrominated aromatic organic compounds by marine bacteria.</title>
        <authorList>
            <person name="Agarwal V."/>
            <person name="El Gamal A.A."/>
            <person name="Yamanaka K."/>
            <person name="Poth D."/>
            <person name="Kersten R.D."/>
            <person name="Schorn M."/>
            <person name="Allen E.E."/>
            <person name="Moore B.S."/>
        </authorList>
    </citation>
    <scope>NUCLEOTIDE SEQUENCE [LARGE SCALE GENOMIC DNA]</scope>
    <source>
        <strain evidence="3">2ta16</strain>
    </source>
</reference>
<dbReference type="PATRIC" id="fig|1353533.3.peg.3773"/>
<proteinExistence type="predicted"/>
<keyword evidence="1" id="KW-1133">Transmembrane helix</keyword>
<accession>V4HVI9</accession>
<dbReference type="GeneID" id="29917894"/>